<accession>A0A8K0MLJ4</accession>
<dbReference type="Proteomes" id="UP000796880">
    <property type="component" value="Unassembled WGS sequence"/>
</dbReference>
<gene>
    <name evidence="2" type="ORF">FNV43_RR06725</name>
</gene>
<dbReference type="OrthoDB" id="640098at2759"/>
<sequence>MSIKKTHSLNNGEARSRKAEVTKKTRRFDRCFSFVEIPMEPGKQLQEMDSDKLKAQIKKWAKAVVSYARQVSGRFASPRG</sequence>
<protein>
    <submittedName>
        <fullName evidence="2">Uncharacterized protein</fullName>
    </submittedName>
</protein>
<keyword evidence="3" id="KW-1185">Reference proteome</keyword>
<evidence type="ECO:0000313" key="3">
    <source>
        <dbReference type="Proteomes" id="UP000796880"/>
    </source>
</evidence>
<comment type="caution">
    <text evidence="2">The sequence shown here is derived from an EMBL/GenBank/DDBJ whole genome shotgun (WGS) entry which is preliminary data.</text>
</comment>
<dbReference type="AlphaFoldDB" id="A0A8K0MLJ4"/>
<dbReference type="EMBL" id="VOIH02000003">
    <property type="protein sequence ID" value="KAF3450636.1"/>
    <property type="molecule type" value="Genomic_DNA"/>
</dbReference>
<evidence type="ECO:0000256" key="1">
    <source>
        <dbReference type="SAM" id="MobiDB-lite"/>
    </source>
</evidence>
<proteinExistence type="predicted"/>
<reference evidence="2" key="1">
    <citation type="submission" date="2020-03" db="EMBL/GenBank/DDBJ databases">
        <title>A high-quality chromosome-level genome assembly of a woody plant with both climbing and erect habits, Rhamnella rubrinervis.</title>
        <authorList>
            <person name="Lu Z."/>
            <person name="Yang Y."/>
            <person name="Zhu X."/>
            <person name="Sun Y."/>
        </authorList>
    </citation>
    <scope>NUCLEOTIDE SEQUENCE</scope>
    <source>
        <strain evidence="2">BYM</strain>
        <tissue evidence="2">Leaf</tissue>
    </source>
</reference>
<feature type="region of interest" description="Disordered" evidence="1">
    <location>
        <begin position="1"/>
        <end position="22"/>
    </location>
</feature>
<dbReference type="PANTHER" id="PTHR36484">
    <property type="entry name" value="OS01G0558700 PROTEIN"/>
    <property type="match status" value="1"/>
</dbReference>
<evidence type="ECO:0000313" key="2">
    <source>
        <dbReference type="EMBL" id="KAF3450636.1"/>
    </source>
</evidence>
<name>A0A8K0MLJ4_9ROSA</name>
<dbReference type="PANTHER" id="PTHR36484:SF2">
    <property type="entry name" value="OS01G0558700 PROTEIN"/>
    <property type="match status" value="1"/>
</dbReference>
<organism evidence="2 3">
    <name type="scientific">Rhamnella rubrinervis</name>
    <dbReference type="NCBI Taxonomy" id="2594499"/>
    <lineage>
        <taxon>Eukaryota</taxon>
        <taxon>Viridiplantae</taxon>
        <taxon>Streptophyta</taxon>
        <taxon>Embryophyta</taxon>
        <taxon>Tracheophyta</taxon>
        <taxon>Spermatophyta</taxon>
        <taxon>Magnoliopsida</taxon>
        <taxon>eudicotyledons</taxon>
        <taxon>Gunneridae</taxon>
        <taxon>Pentapetalae</taxon>
        <taxon>rosids</taxon>
        <taxon>fabids</taxon>
        <taxon>Rosales</taxon>
        <taxon>Rhamnaceae</taxon>
        <taxon>rhamnoid group</taxon>
        <taxon>Rhamneae</taxon>
        <taxon>Rhamnella</taxon>
    </lineage>
</organism>